<dbReference type="PANTHER" id="PTHR16821:SF2">
    <property type="entry name" value="FRATAXIN, MITOCHONDRIAL"/>
    <property type="match status" value="1"/>
</dbReference>
<organism evidence="14 15">
    <name type="scientific">Zophobas morio</name>
    <dbReference type="NCBI Taxonomy" id="2755281"/>
    <lineage>
        <taxon>Eukaryota</taxon>
        <taxon>Metazoa</taxon>
        <taxon>Ecdysozoa</taxon>
        <taxon>Arthropoda</taxon>
        <taxon>Hexapoda</taxon>
        <taxon>Insecta</taxon>
        <taxon>Pterygota</taxon>
        <taxon>Neoptera</taxon>
        <taxon>Endopterygota</taxon>
        <taxon>Coleoptera</taxon>
        <taxon>Polyphaga</taxon>
        <taxon>Cucujiformia</taxon>
        <taxon>Tenebrionidae</taxon>
        <taxon>Zophobas</taxon>
    </lineage>
</organism>
<keyword evidence="15" id="KW-1185">Reference proteome</keyword>
<keyword evidence="10" id="KW-0406">Ion transport</keyword>
<evidence type="ECO:0000313" key="14">
    <source>
        <dbReference type="EMBL" id="KAJ3641024.1"/>
    </source>
</evidence>
<protein>
    <recommendedName>
        <fullName evidence="3">ferroxidase</fullName>
        <ecNumber evidence="3">1.16.3.1</ecNumber>
    </recommendedName>
</protein>
<comment type="subcellular location">
    <subcellularLocation>
        <location evidence="1">Mitochondrion</location>
    </subcellularLocation>
</comment>
<dbReference type="GO" id="GO:0006879">
    <property type="term" value="P:intracellular iron ion homeostasis"/>
    <property type="evidence" value="ECO:0007669"/>
    <property type="project" value="UniProtKB-KW"/>
</dbReference>
<evidence type="ECO:0000256" key="4">
    <source>
        <dbReference type="ARBA" id="ARBA00022434"/>
    </source>
</evidence>
<dbReference type="PROSITE" id="PS50810">
    <property type="entry name" value="FRATAXIN_2"/>
    <property type="match status" value="1"/>
</dbReference>
<dbReference type="PANTHER" id="PTHR16821">
    <property type="entry name" value="FRATAXIN"/>
    <property type="match status" value="1"/>
</dbReference>
<dbReference type="GO" id="GO:0008198">
    <property type="term" value="F:ferrous iron binding"/>
    <property type="evidence" value="ECO:0007669"/>
    <property type="project" value="TreeGrafter"/>
</dbReference>
<dbReference type="GO" id="GO:0008199">
    <property type="term" value="F:ferric iron binding"/>
    <property type="evidence" value="ECO:0007669"/>
    <property type="project" value="InterPro"/>
</dbReference>
<evidence type="ECO:0000256" key="5">
    <source>
        <dbReference type="ARBA" id="ARBA00022448"/>
    </source>
</evidence>
<keyword evidence="4" id="KW-0409">Iron storage</keyword>
<sequence length="185" mass="21307">MTRVLRSFVCVRNLSARINRRNFTYFNSVSAQTLFRTRNLCVSRPIELSRLRLCVTRFSTSGDLVDALTFEKACDETLESLTEYFEQIIEEDDSFKSGDVSYSDGVLTVNLGPRHGTYVINRQTPNRQIWLSSPISGPKRYDFNVKDNCWVYKHDGLSLHGLLQQEISKIANFRVNFADCLYGKL</sequence>
<proteinExistence type="inferred from homology"/>
<gene>
    <name evidence="14" type="ORF">Zmor_027552</name>
</gene>
<dbReference type="GO" id="GO:0016226">
    <property type="term" value="P:iron-sulfur cluster assembly"/>
    <property type="evidence" value="ECO:0007669"/>
    <property type="project" value="InterPro"/>
</dbReference>
<dbReference type="NCBIfam" id="TIGR03422">
    <property type="entry name" value="mito_frataxin"/>
    <property type="match status" value="1"/>
</dbReference>
<dbReference type="InterPro" id="IPR036524">
    <property type="entry name" value="Frataxin/CyaY_sf"/>
</dbReference>
<dbReference type="Pfam" id="PF01491">
    <property type="entry name" value="Frataxin_Cyay"/>
    <property type="match status" value="1"/>
</dbReference>
<comment type="similarity">
    <text evidence="2">Belongs to the frataxin family.</text>
</comment>
<dbReference type="GO" id="GO:0004322">
    <property type="term" value="F:ferroxidase activity"/>
    <property type="evidence" value="ECO:0007669"/>
    <property type="project" value="UniProtKB-EC"/>
</dbReference>
<dbReference type="CDD" id="cd00503">
    <property type="entry name" value="Frataxin"/>
    <property type="match status" value="1"/>
</dbReference>
<keyword evidence="9" id="KW-0408">Iron</keyword>
<accession>A0AA38HTP8</accession>
<dbReference type="PRINTS" id="PR00904">
    <property type="entry name" value="FRATAXIN"/>
</dbReference>
<evidence type="ECO:0000256" key="6">
    <source>
        <dbReference type="ARBA" id="ARBA00022496"/>
    </source>
</evidence>
<dbReference type="InterPro" id="IPR020895">
    <property type="entry name" value="Frataxin_CS"/>
</dbReference>
<keyword evidence="6" id="KW-0410">Iron transport</keyword>
<evidence type="ECO:0000256" key="9">
    <source>
        <dbReference type="ARBA" id="ARBA00023004"/>
    </source>
</evidence>
<dbReference type="PROSITE" id="PS01344">
    <property type="entry name" value="FRATAXIN_1"/>
    <property type="match status" value="1"/>
</dbReference>
<reference evidence="14" key="1">
    <citation type="journal article" date="2023" name="G3 (Bethesda)">
        <title>Whole genome assemblies of Zophobas morio and Tenebrio molitor.</title>
        <authorList>
            <person name="Kaur S."/>
            <person name="Stinson S.A."/>
            <person name="diCenzo G.C."/>
        </authorList>
    </citation>
    <scope>NUCLEOTIDE SEQUENCE</scope>
    <source>
        <strain evidence="14">QUZm001</strain>
    </source>
</reference>
<keyword evidence="7" id="KW-0809">Transit peptide</keyword>
<dbReference type="GO" id="GO:0006826">
    <property type="term" value="P:iron ion transport"/>
    <property type="evidence" value="ECO:0007669"/>
    <property type="project" value="UniProtKB-KW"/>
</dbReference>
<keyword evidence="11" id="KW-0496">Mitochondrion</keyword>
<dbReference type="SMART" id="SM01219">
    <property type="entry name" value="Frataxin_Cyay"/>
    <property type="match status" value="1"/>
</dbReference>
<dbReference type="SUPFAM" id="SSF55387">
    <property type="entry name" value="Frataxin/Nqo15-like"/>
    <property type="match status" value="1"/>
</dbReference>
<dbReference type="GO" id="GO:0051537">
    <property type="term" value="F:2 iron, 2 sulfur cluster binding"/>
    <property type="evidence" value="ECO:0007669"/>
    <property type="project" value="TreeGrafter"/>
</dbReference>
<dbReference type="AlphaFoldDB" id="A0AA38HTP8"/>
<dbReference type="FunFam" id="3.30.920.10:FF:000002">
    <property type="entry name" value="Frataxin, mitochondrial"/>
    <property type="match status" value="1"/>
</dbReference>
<dbReference type="InterPro" id="IPR017789">
    <property type="entry name" value="Frataxin"/>
</dbReference>
<evidence type="ECO:0000313" key="15">
    <source>
        <dbReference type="Proteomes" id="UP001168821"/>
    </source>
</evidence>
<evidence type="ECO:0000256" key="3">
    <source>
        <dbReference type="ARBA" id="ARBA00013107"/>
    </source>
</evidence>
<keyword evidence="5" id="KW-0813">Transport</keyword>
<dbReference type="GO" id="GO:0005739">
    <property type="term" value="C:mitochondrion"/>
    <property type="evidence" value="ECO:0007669"/>
    <property type="project" value="UniProtKB-SubCell"/>
</dbReference>
<keyword evidence="8" id="KW-0560">Oxidoreductase</keyword>
<evidence type="ECO:0000256" key="13">
    <source>
        <dbReference type="ARBA" id="ARBA00047990"/>
    </source>
</evidence>
<evidence type="ECO:0000256" key="8">
    <source>
        <dbReference type="ARBA" id="ARBA00023002"/>
    </source>
</evidence>
<dbReference type="Proteomes" id="UP001168821">
    <property type="component" value="Unassembled WGS sequence"/>
</dbReference>
<evidence type="ECO:0000256" key="11">
    <source>
        <dbReference type="ARBA" id="ARBA00023128"/>
    </source>
</evidence>
<evidence type="ECO:0000256" key="2">
    <source>
        <dbReference type="ARBA" id="ARBA00008183"/>
    </source>
</evidence>
<dbReference type="EC" id="1.16.3.1" evidence="3"/>
<dbReference type="GO" id="GO:0034986">
    <property type="term" value="F:iron chaperone activity"/>
    <property type="evidence" value="ECO:0007669"/>
    <property type="project" value="TreeGrafter"/>
</dbReference>
<dbReference type="Gene3D" id="3.30.920.10">
    <property type="entry name" value="Frataxin/CyaY"/>
    <property type="match status" value="1"/>
</dbReference>
<dbReference type="NCBIfam" id="TIGR03421">
    <property type="entry name" value="FeS_CyaY"/>
    <property type="match status" value="1"/>
</dbReference>
<evidence type="ECO:0000256" key="10">
    <source>
        <dbReference type="ARBA" id="ARBA00023065"/>
    </source>
</evidence>
<comment type="caution">
    <text evidence="14">The sequence shown here is derived from an EMBL/GenBank/DDBJ whole genome shotgun (WGS) entry which is preliminary data.</text>
</comment>
<dbReference type="GO" id="GO:0006783">
    <property type="term" value="P:heme biosynthetic process"/>
    <property type="evidence" value="ECO:0007669"/>
    <property type="project" value="UniProtKB-KW"/>
</dbReference>
<evidence type="ECO:0000256" key="7">
    <source>
        <dbReference type="ARBA" id="ARBA00022946"/>
    </source>
</evidence>
<evidence type="ECO:0000256" key="12">
    <source>
        <dbReference type="ARBA" id="ARBA00023133"/>
    </source>
</evidence>
<keyword evidence="12" id="KW-0350">Heme biosynthesis</keyword>
<name>A0AA38HTP8_9CUCU</name>
<dbReference type="InterPro" id="IPR002908">
    <property type="entry name" value="Frataxin/CyaY"/>
</dbReference>
<comment type="catalytic activity">
    <reaction evidence="13">
        <text>4 Fe(2+) + O2 + 4 H(+) = 4 Fe(3+) + 2 H2O</text>
        <dbReference type="Rhea" id="RHEA:11148"/>
        <dbReference type="ChEBI" id="CHEBI:15377"/>
        <dbReference type="ChEBI" id="CHEBI:15378"/>
        <dbReference type="ChEBI" id="CHEBI:15379"/>
        <dbReference type="ChEBI" id="CHEBI:29033"/>
        <dbReference type="ChEBI" id="CHEBI:29034"/>
        <dbReference type="EC" id="1.16.3.1"/>
    </reaction>
</comment>
<dbReference type="EMBL" id="JALNTZ010000009">
    <property type="protein sequence ID" value="KAJ3641024.1"/>
    <property type="molecule type" value="Genomic_DNA"/>
</dbReference>
<evidence type="ECO:0000256" key="1">
    <source>
        <dbReference type="ARBA" id="ARBA00004173"/>
    </source>
</evidence>